<dbReference type="Gene3D" id="3.80.10.10">
    <property type="entry name" value="Ribonuclease Inhibitor"/>
    <property type="match status" value="4"/>
</dbReference>
<dbReference type="FunFam" id="3.80.10.10:FF:002352">
    <property type="entry name" value="Receptor like protein 28"/>
    <property type="match status" value="1"/>
</dbReference>
<evidence type="ECO:0000256" key="11">
    <source>
        <dbReference type="ARBA" id="ARBA00023180"/>
    </source>
</evidence>
<evidence type="ECO:0000256" key="12">
    <source>
        <dbReference type="SAM" id="SignalP"/>
    </source>
</evidence>
<evidence type="ECO:0000256" key="8">
    <source>
        <dbReference type="ARBA" id="ARBA00022989"/>
    </source>
</evidence>
<evidence type="ECO:0000313" key="15">
    <source>
        <dbReference type="Proteomes" id="UP000029121"/>
    </source>
</evidence>
<evidence type="ECO:0000256" key="5">
    <source>
        <dbReference type="ARBA" id="ARBA00022692"/>
    </source>
</evidence>
<name>R0FZS6_9BRAS</name>
<keyword evidence="5" id="KW-0812">Transmembrane</keyword>
<keyword evidence="15" id="KW-1185">Reference proteome</keyword>
<evidence type="ECO:0000256" key="4">
    <source>
        <dbReference type="ARBA" id="ARBA00022614"/>
    </source>
</evidence>
<dbReference type="PANTHER" id="PTHR48063:SF112">
    <property type="entry name" value="RECEPTOR LIKE PROTEIN 30-LIKE"/>
    <property type="match status" value="1"/>
</dbReference>
<dbReference type="PANTHER" id="PTHR48063">
    <property type="entry name" value="LRR RECEPTOR-LIKE KINASE"/>
    <property type="match status" value="1"/>
</dbReference>
<dbReference type="FunFam" id="3.80.10.10:FF:000111">
    <property type="entry name" value="LRR receptor-like serine/threonine-protein kinase ERECTA"/>
    <property type="match status" value="1"/>
</dbReference>
<keyword evidence="10" id="KW-0675">Receptor</keyword>
<keyword evidence="11" id="KW-0325">Glycoprotein</keyword>
<dbReference type="FunFam" id="3.80.10.10:FF:000095">
    <property type="entry name" value="LRR receptor-like serine/threonine-protein kinase GSO1"/>
    <property type="match status" value="1"/>
</dbReference>
<dbReference type="InterPro" id="IPR003591">
    <property type="entry name" value="Leu-rich_rpt_typical-subtyp"/>
</dbReference>
<dbReference type="InterPro" id="IPR001611">
    <property type="entry name" value="Leu-rich_rpt"/>
</dbReference>
<proteinExistence type="inferred from homology"/>
<dbReference type="InterPro" id="IPR032675">
    <property type="entry name" value="LRR_dom_sf"/>
</dbReference>
<dbReference type="Pfam" id="PF23598">
    <property type="entry name" value="LRR_14"/>
    <property type="match status" value="1"/>
</dbReference>
<dbReference type="EMBL" id="KB870808">
    <property type="protein sequence ID" value="EOA28632.1"/>
    <property type="molecule type" value="Genomic_DNA"/>
</dbReference>
<comment type="similarity">
    <text evidence="2">Belongs to the RLP family.</text>
</comment>
<protein>
    <recommendedName>
        <fullName evidence="13">Disease resistance R13L4/SHOC-2-like LRR domain-containing protein</fullName>
    </recommendedName>
</protein>
<dbReference type="InterPro" id="IPR046956">
    <property type="entry name" value="RLP23-like"/>
</dbReference>
<dbReference type="OrthoDB" id="1394818at2759"/>
<dbReference type="AlphaFoldDB" id="R0FZS6"/>
<keyword evidence="6 12" id="KW-0732">Signal</keyword>
<evidence type="ECO:0000256" key="10">
    <source>
        <dbReference type="ARBA" id="ARBA00023170"/>
    </source>
</evidence>
<dbReference type="InterPro" id="IPR055414">
    <property type="entry name" value="LRR_R13L4/SHOC2-like"/>
</dbReference>
<dbReference type="Pfam" id="PF13855">
    <property type="entry name" value="LRR_8"/>
    <property type="match status" value="1"/>
</dbReference>
<evidence type="ECO:0000256" key="1">
    <source>
        <dbReference type="ARBA" id="ARBA00004251"/>
    </source>
</evidence>
<evidence type="ECO:0000256" key="3">
    <source>
        <dbReference type="ARBA" id="ARBA00022475"/>
    </source>
</evidence>
<gene>
    <name evidence="14" type="ORF">CARUB_v10024853mg</name>
</gene>
<evidence type="ECO:0000259" key="13">
    <source>
        <dbReference type="Pfam" id="PF23598"/>
    </source>
</evidence>
<evidence type="ECO:0000256" key="9">
    <source>
        <dbReference type="ARBA" id="ARBA00023136"/>
    </source>
</evidence>
<dbReference type="Proteomes" id="UP000029121">
    <property type="component" value="Unassembled WGS sequence"/>
</dbReference>
<reference evidence="15" key="1">
    <citation type="journal article" date="2013" name="Nat. Genet.">
        <title>The Capsella rubella genome and the genomic consequences of rapid mating system evolution.</title>
        <authorList>
            <person name="Slotte T."/>
            <person name="Hazzouri K.M."/>
            <person name="Agren J.A."/>
            <person name="Koenig D."/>
            <person name="Maumus F."/>
            <person name="Guo Y.L."/>
            <person name="Steige K."/>
            <person name="Platts A.E."/>
            <person name="Escobar J.S."/>
            <person name="Newman L.K."/>
            <person name="Wang W."/>
            <person name="Mandakova T."/>
            <person name="Vello E."/>
            <person name="Smith L.M."/>
            <person name="Henz S.R."/>
            <person name="Steffen J."/>
            <person name="Takuno S."/>
            <person name="Brandvain Y."/>
            <person name="Coop G."/>
            <person name="Andolfatto P."/>
            <person name="Hu T.T."/>
            <person name="Blanchette M."/>
            <person name="Clark R.M."/>
            <person name="Quesneville H."/>
            <person name="Nordborg M."/>
            <person name="Gaut B.S."/>
            <person name="Lysak M.A."/>
            <person name="Jenkins J."/>
            <person name="Grimwood J."/>
            <person name="Chapman J."/>
            <person name="Prochnik S."/>
            <person name="Shu S."/>
            <person name="Rokhsar D."/>
            <person name="Schmutz J."/>
            <person name="Weigel D."/>
            <person name="Wright S.I."/>
        </authorList>
    </citation>
    <scope>NUCLEOTIDE SEQUENCE [LARGE SCALE GENOMIC DNA]</scope>
    <source>
        <strain evidence="15">cv. Monte Gargano</strain>
    </source>
</reference>
<dbReference type="eggNOG" id="KOG0619">
    <property type="taxonomic scope" value="Eukaryota"/>
</dbReference>
<feature type="chain" id="PRO_5004342144" description="Disease resistance R13L4/SHOC-2-like LRR domain-containing protein" evidence="12">
    <location>
        <begin position="26"/>
        <end position="789"/>
    </location>
</feature>
<sequence>MSSEWHLRLFFHSLLLLCCVSPSSLFNLNNPDDGLVSCHPHKIQAFTHFKNEFDTRGCNHSDYSNGVWCDNSTGAVTKLRVTACLSGTLKSNSSLFGFRQLRYLHLSENRFTSSSLPSEFGNLNKLEVLYLSSNDLFGQVPSTFGSLTWLTHLFLDRNMLTGSFPPIQNLTKLSYLDLAYNNFSGAIPSSLLSMPSLSHLDLHENHLTGSIQFPNSSASSKLVYLRLANNHFDGQILDPISKFITLEFLDLSFINTSHPISLSLFSSLKSLYYLNLSGNKISSASLSSDSYVPLTLGMLSLRDCGISEFPNILRTLKKLEYIHLSDNRIKGKIPGWLWSLPRLTSVSIAHNSFNGFQGSVDVLVNSSVQLLIMDSNKFHGALPNLPLSINILSVSTNNFTGEIPLLICNRSSLLVLDLSLNNFSGPIPQCLSHLVVVNLRKNNLEGSIPDVFNASASLRTLDVGYNRISGKLPRSLIFCLSLKILKVDHNIIKDTFPSWLKTLPNLQVLTLRSNKFYGPMSPPHQGPLGFPELRIFEIANNKFTGSLPPSYFVNWKTSSLTMNEDGGLYMVYAKNPYGVVGFTYTDSIDLQYKGLSMERQKILTSYSTIDFSGNLLEGQIPESIGLLSSLIALNLSNNAFTGHIPLSLAKLKVLESLDMSRNQLYGTIPNGLGSLSFLEYINVSHNQLKGEIPQGTQITGQSKSSFERNAGLCGLPLKETCFSTSAPPMQHHKQEDEKEEEEEEVLNWKAVAIGYGSGVLFGLVVAQAIASYKPEWLAKIICLNKRRNR</sequence>
<keyword evidence="3" id="KW-1003">Cell membrane</keyword>
<keyword evidence="8" id="KW-1133">Transmembrane helix</keyword>
<dbReference type="SUPFAM" id="SSF52058">
    <property type="entry name" value="L domain-like"/>
    <property type="match status" value="2"/>
</dbReference>
<comment type="subcellular location">
    <subcellularLocation>
        <location evidence="1">Cell membrane</location>
        <topology evidence="1">Single-pass type I membrane protein</topology>
    </subcellularLocation>
</comment>
<dbReference type="KEGG" id="crb:17888424"/>
<evidence type="ECO:0000256" key="6">
    <source>
        <dbReference type="ARBA" id="ARBA00022729"/>
    </source>
</evidence>
<keyword evidence="7" id="KW-0677">Repeat</keyword>
<dbReference type="GO" id="GO:0005886">
    <property type="term" value="C:plasma membrane"/>
    <property type="evidence" value="ECO:0007669"/>
    <property type="project" value="UniProtKB-SubCell"/>
</dbReference>
<feature type="signal peptide" evidence="12">
    <location>
        <begin position="1"/>
        <end position="25"/>
    </location>
</feature>
<dbReference type="Pfam" id="PF00560">
    <property type="entry name" value="LRR_1"/>
    <property type="match status" value="4"/>
</dbReference>
<evidence type="ECO:0000313" key="14">
    <source>
        <dbReference type="EMBL" id="EOA28632.1"/>
    </source>
</evidence>
<dbReference type="SMART" id="SM00369">
    <property type="entry name" value="LRR_TYP"/>
    <property type="match status" value="7"/>
</dbReference>
<dbReference type="STRING" id="81985.R0FZS6"/>
<organism evidence="14 15">
    <name type="scientific">Capsella rubella</name>
    <dbReference type="NCBI Taxonomy" id="81985"/>
    <lineage>
        <taxon>Eukaryota</taxon>
        <taxon>Viridiplantae</taxon>
        <taxon>Streptophyta</taxon>
        <taxon>Embryophyta</taxon>
        <taxon>Tracheophyta</taxon>
        <taxon>Spermatophyta</taxon>
        <taxon>Magnoliopsida</taxon>
        <taxon>eudicotyledons</taxon>
        <taxon>Gunneridae</taxon>
        <taxon>Pentapetalae</taxon>
        <taxon>rosids</taxon>
        <taxon>malvids</taxon>
        <taxon>Brassicales</taxon>
        <taxon>Brassicaceae</taxon>
        <taxon>Camelineae</taxon>
        <taxon>Capsella</taxon>
    </lineage>
</organism>
<evidence type="ECO:0000256" key="2">
    <source>
        <dbReference type="ARBA" id="ARBA00009592"/>
    </source>
</evidence>
<accession>R0FZS6</accession>
<feature type="domain" description="Disease resistance R13L4/SHOC-2-like LRR" evidence="13">
    <location>
        <begin position="87"/>
        <end position="204"/>
    </location>
</feature>
<evidence type="ECO:0000256" key="7">
    <source>
        <dbReference type="ARBA" id="ARBA00022737"/>
    </source>
</evidence>
<keyword evidence="4" id="KW-0433">Leucine-rich repeat</keyword>
<keyword evidence="9" id="KW-0472">Membrane</keyword>